<evidence type="ECO:0000256" key="5">
    <source>
        <dbReference type="ARBA" id="ARBA00023136"/>
    </source>
</evidence>
<evidence type="ECO:0000313" key="11">
    <source>
        <dbReference type="Proteomes" id="UP000234211"/>
    </source>
</evidence>
<feature type="transmembrane region" description="Helical" evidence="7">
    <location>
        <begin position="373"/>
        <end position="392"/>
    </location>
</feature>
<evidence type="ECO:0000256" key="3">
    <source>
        <dbReference type="ARBA" id="ARBA00022692"/>
    </source>
</evidence>
<dbReference type="AlphaFoldDB" id="A0A2H1YH70"/>
<dbReference type="GO" id="GO:0022857">
    <property type="term" value="F:transmembrane transporter activity"/>
    <property type="evidence" value="ECO:0007669"/>
    <property type="project" value="TreeGrafter"/>
</dbReference>
<dbReference type="EMBL" id="OENF01000019">
    <property type="protein sequence ID" value="SOS74731.1"/>
    <property type="molecule type" value="Genomic_DNA"/>
</dbReference>
<dbReference type="GeneID" id="86943985"/>
<keyword evidence="5 7" id="KW-0472">Membrane</keyword>
<keyword evidence="2" id="KW-1003">Cell membrane</keyword>
<dbReference type="OrthoDB" id="9770036at2"/>
<reference evidence="11" key="1">
    <citation type="submission" date="2017-11" db="EMBL/GenBank/DDBJ databases">
        <authorList>
            <person name="Duchaud E."/>
        </authorList>
    </citation>
    <scope>NUCLEOTIDE SEQUENCE [LARGE SCALE GENOMIC DNA]</scope>
    <source>
        <strain evidence="11">Tenacibaculum sp. TNO020</strain>
    </source>
</reference>
<dbReference type="GO" id="GO:0005886">
    <property type="term" value="C:plasma membrane"/>
    <property type="evidence" value="ECO:0007669"/>
    <property type="project" value="UniProtKB-SubCell"/>
</dbReference>
<dbReference type="Pfam" id="PF02687">
    <property type="entry name" value="FtsX"/>
    <property type="match status" value="1"/>
</dbReference>
<dbReference type="Proteomes" id="UP000234211">
    <property type="component" value="Unassembled WGS sequence"/>
</dbReference>
<evidence type="ECO:0000256" key="2">
    <source>
        <dbReference type="ARBA" id="ARBA00022475"/>
    </source>
</evidence>
<organism evidence="10 11">
    <name type="scientific">Tenacibaculum piscium</name>
    <dbReference type="NCBI Taxonomy" id="1458515"/>
    <lineage>
        <taxon>Bacteria</taxon>
        <taxon>Pseudomonadati</taxon>
        <taxon>Bacteroidota</taxon>
        <taxon>Flavobacteriia</taxon>
        <taxon>Flavobacteriales</taxon>
        <taxon>Flavobacteriaceae</taxon>
        <taxon>Tenacibaculum</taxon>
    </lineage>
</organism>
<keyword evidence="10" id="KW-0067">ATP-binding</keyword>
<keyword evidence="3 7" id="KW-0812">Transmembrane</keyword>
<evidence type="ECO:0000256" key="4">
    <source>
        <dbReference type="ARBA" id="ARBA00022989"/>
    </source>
</evidence>
<sequence>MFDLDRWQEILQSIRKNKLRSILSGFTVAFAILLFTLLFGIGNGLENTFKNQFAKDAINSIYITSNKTTKAFKGNQIGRKIQFKNDDFDFLKEKYADKIQMISPRLQRTASVVYKTTENNYAIRGVYPKYDFLESATITAGRFLNLKDIHQKTKVAVIGRMVAKDLFGEIPAYTKLLNIDGVMYKIIGVFADAGGDTDERFIYLPFSTMQQIYGNNDNVDMFGMTYNPSLSVEQAIAFSTKMHKELKKKHHVSPNDQRGISVNNYAESNKKVATMMVVLSILILIIGLGTLIAGVVGISNIMVYIVKERTKELGIRKAVGATPKAIISMIMLEAVFITTLSGYLGLILGIGILKIASPSLEKYFIVNPGVSTPVVIGATITLIISGVIAGYLPAKKAARIKPIIALNAS</sequence>
<dbReference type="InterPro" id="IPR050250">
    <property type="entry name" value="Macrolide_Exporter_MacB"/>
</dbReference>
<proteinExistence type="inferred from homology"/>
<keyword evidence="11" id="KW-1185">Reference proteome</keyword>
<feature type="domain" description="ABC3 transporter permease C-terminal" evidence="8">
    <location>
        <begin position="285"/>
        <end position="402"/>
    </location>
</feature>
<dbReference type="GO" id="GO:0005524">
    <property type="term" value="F:ATP binding"/>
    <property type="evidence" value="ECO:0007669"/>
    <property type="project" value="UniProtKB-KW"/>
</dbReference>
<protein>
    <submittedName>
        <fullName evidence="10">ABC transporter ATP-binding protein</fullName>
    </submittedName>
</protein>
<name>A0A2H1YH70_9FLAO</name>
<dbReference type="InterPro" id="IPR003838">
    <property type="entry name" value="ABC3_permease_C"/>
</dbReference>
<evidence type="ECO:0000259" key="9">
    <source>
        <dbReference type="Pfam" id="PF12704"/>
    </source>
</evidence>
<evidence type="ECO:0000256" key="6">
    <source>
        <dbReference type="ARBA" id="ARBA00038076"/>
    </source>
</evidence>
<evidence type="ECO:0000256" key="1">
    <source>
        <dbReference type="ARBA" id="ARBA00004651"/>
    </source>
</evidence>
<gene>
    <name evidence="10" type="ORF">TNO020_260162</name>
</gene>
<feature type="domain" description="MacB-like periplasmic core" evidence="9">
    <location>
        <begin position="22"/>
        <end position="236"/>
    </location>
</feature>
<accession>A0A2H1YH70</accession>
<evidence type="ECO:0000256" key="7">
    <source>
        <dbReference type="SAM" id="Phobius"/>
    </source>
</evidence>
<comment type="subcellular location">
    <subcellularLocation>
        <location evidence="1">Cell membrane</location>
        <topology evidence="1">Multi-pass membrane protein</topology>
    </subcellularLocation>
</comment>
<dbReference type="PANTHER" id="PTHR30572:SF4">
    <property type="entry name" value="ABC TRANSPORTER PERMEASE YTRF"/>
    <property type="match status" value="1"/>
</dbReference>
<feature type="transmembrane region" description="Helical" evidence="7">
    <location>
        <begin position="272"/>
        <end position="305"/>
    </location>
</feature>
<evidence type="ECO:0000313" key="10">
    <source>
        <dbReference type="EMBL" id="SOS74731.1"/>
    </source>
</evidence>
<dbReference type="RefSeq" id="WP_101917215.1">
    <property type="nucleotide sequence ID" value="NZ_JAFMUR010000005.1"/>
</dbReference>
<dbReference type="Pfam" id="PF12704">
    <property type="entry name" value="MacB_PCD"/>
    <property type="match status" value="1"/>
</dbReference>
<feature type="transmembrane region" description="Helical" evidence="7">
    <location>
        <begin position="326"/>
        <end position="353"/>
    </location>
</feature>
<keyword evidence="10" id="KW-0547">Nucleotide-binding</keyword>
<dbReference type="PANTHER" id="PTHR30572">
    <property type="entry name" value="MEMBRANE COMPONENT OF TRANSPORTER-RELATED"/>
    <property type="match status" value="1"/>
</dbReference>
<keyword evidence="4 7" id="KW-1133">Transmembrane helix</keyword>
<dbReference type="InterPro" id="IPR025857">
    <property type="entry name" value="MacB_PCD"/>
</dbReference>
<evidence type="ECO:0000259" key="8">
    <source>
        <dbReference type="Pfam" id="PF02687"/>
    </source>
</evidence>
<comment type="similarity">
    <text evidence="6">Belongs to the ABC-4 integral membrane protein family.</text>
</comment>
<feature type="transmembrane region" description="Helical" evidence="7">
    <location>
        <begin position="21"/>
        <end position="42"/>
    </location>
</feature>